<accession>U2E1H7</accession>
<dbReference type="GO" id="GO:0016818">
    <property type="term" value="F:hydrolase activity, acting on acid anhydrides, in phosphorus-containing anhydrides"/>
    <property type="evidence" value="ECO:0007669"/>
    <property type="project" value="InterPro"/>
</dbReference>
<evidence type="ECO:0000256" key="5">
    <source>
        <dbReference type="ARBA" id="ARBA00022842"/>
    </source>
</evidence>
<dbReference type="AlphaFoldDB" id="U2E1H7"/>
<name>U2E1H7_9GAMM</name>
<dbReference type="Gene3D" id="3.90.79.10">
    <property type="entry name" value="Nucleoside Triphosphate Pyrophosphohydrolase"/>
    <property type="match status" value="1"/>
</dbReference>
<dbReference type="PROSITE" id="PS51462">
    <property type="entry name" value="NUDIX"/>
    <property type="match status" value="1"/>
</dbReference>
<dbReference type="PANTHER" id="PTHR12318:SF0">
    <property type="entry name" value="ACYL-COENZYME A DIPHOSPHATASE NUDT19"/>
    <property type="match status" value="1"/>
</dbReference>
<feature type="domain" description="Nudix hydrolase" evidence="7">
    <location>
        <begin position="6"/>
        <end position="204"/>
    </location>
</feature>
<dbReference type="Proteomes" id="UP000006242">
    <property type="component" value="Unassembled WGS sequence"/>
</dbReference>
<evidence type="ECO:0000256" key="4">
    <source>
        <dbReference type="ARBA" id="ARBA00022801"/>
    </source>
</evidence>
<dbReference type="OrthoDB" id="9788263at2"/>
<gene>
    <name evidence="8" type="ORF">SSPSH_003358</name>
</gene>
<reference evidence="8 9" key="1">
    <citation type="journal article" date="2011" name="J. Bacteriol.">
        <title>Genome sequence of Salinisphaera shabanensis, a gammaproteobacterium from the harsh, variable environment of the brine-seawater interface of the Shaban Deep in the Red Sea.</title>
        <authorList>
            <person name="Antunes A."/>
            <person name="Alam I."/>
            <person name="Bajic V.B."/>
            <person name="Stingl U."/>
        </authorList>
    </citation>
    <scope>NUCLEOTIDE SEQUENCE [LARGE SCALE GENOMIC DNA]</scope>
    <source>
        <strain evidence="8 9">E1L3A</strain>
    </source>
</reference>
<comment type="caution">
    <text evidence="8">The sequence shown here is derived from an EMBL/GenBank/DDBJ whole genome shotgun (WGS) entry which is preliminary data.</text>
</comment>
<dbReference type="SUPFAM" id="SSF55811">
    <property type="entry name" value="Nudix"/>
    <property type="match status" value="1"/>
</dbReference>
<dbReference type="STRING" id="1033802.SSPSH_003358"/>
<evidence type="ECO:0000259" key="7">
    <source>
        <dbReference type="PROSITE" id="PS51462"/>
    </source>
</evidence>
<keyword evidence="4 8" id="KW-0378">Hydrolase</keyword>
<keyword evidence="9" id="KW-1185">Reference proteome</keyword>
<dbReference type="EC" id="3.6.1.-" evidence="8"/>
<keyword evidence="6" id="KW-0464">Manganese</keyword>
<evidence type="ECO:0000256" key="3">
    <source>
        <dbReference type="ARBA" id="ARBA00022723"/>
    </source>
</evidence>
<keyword evidence="3" id="KW-0479">Metal-binding</keyword>
<sequence length="231" mass="24529">MSQVVTVRDAATAALLRDGVASGLEVLLLRRHASHVFGANAYVFPGGALDAADEDADLRARCVGDADAIDEAVGDNGFALAMAAIRECFEEAGLLVACASHAQVTADRRDALRAALNAQATTWVDVVSEMDLRFDLDALAFFAHWTTPAGPPKRYSTRFFAAAAPEGEAYCDGLETTHVWWAPPAQAVAAHDRGDIELMTPTRATLESLARYPDADTALAALMNATTVRVP</sequence>
<evidence type="ECO:0000256" key="1">
    <source>
        <dbReference type="ARBA" id="ARBA00001936"/>
    </source>
</evidence>
<dbReference type="CDD" id="cd18870">
    <property type="entry name" value="NUDIX_AcylCoAdiphos_Nudt19"/>
    <property type="match status" value="1"/>
</dbReference>
<dbReference type="InterPro" id="IPR000086">
    <property type="entry name" value="NUDIX_hydrolase_dom"/>
</dbReference>
<dbReference type="EMBL" id="AFNV02000028">
    <property type="protein sequence ID" value="ERJ17771.1"/>
    <property type="molecule type" value="Genomic_DNA"/>
</dbReference>
<dbReference type="GO" id="GO:0046872">
    <property type="term" value="F:metal ion binding"/>
    <property type="evidence" value="ECO:0007669"/>
    <property type="project" value="UniProtKB-KW"/>
</dbReference>
<dbReference type="RefSeq" id="WP_006914563.1">
    <property type="nucleotide sequence ID" value="NZ_AFNV02000028.1"/>
</dbReference>
<comment type="cofactor">
    <cofactor evidence="1">
        <name>Mn(2+)</name>
        <dbReference type="ChEBI" id="CHEBI:29035"/>
    </cofactor>
</comment>
<evidence type="ECO:0000256" key="2">
    <source>
        <dbReference type="ARBA" id="ARBA00001946"/>
    </source>
</evidence>
<protein>
    <submittedName>
        <fullName evidence="8">Nucleoside diphosphate-linked moiety X motif 19 protein</fullName>
        <ecNumber evidence="8">3.6.1.-</ecNumber>
    </submittedName>
</protein>
<dbReference type="eggNOG" id="COG0494">
    <property type="taxonomic scope" value="Bacteria"/>
</dbReference>
<evidence type="ECO:0000313" key="8">
    <source>
        <dbReference type="EMBL" id="ERJ17771.1"/>
    </source>
</evidence>
<dbReference type="InterPro" id="IPR039121">
    <property type="entry name" value="NUDT19"/>
</dbReference>
<proteinExistence type="predicted"/>
<evidence type="ECO:0000256" key="6">
    <source>
        <dbReference type="ARBA" id="ARBA00023211"/>
    </source>
</evidence>
<organism evidence="8 9">
    <name type="scientific">Salinisphaera shabanensis E1L3A</name>
    <dbReference type="NCBI Taxonomy" id="1033802"/>
    <lineage>
        <taxon>Bacteria</taxon>
        <taxon>Pseudomonadati</taxon>
        <taxon>Pseudomonadota</taxon>
        <taxon>Gammaproteobacteria</taxon>
        <taxon>Salinisphaerales</taxon>
        <taxon>Salinisphaeraceae</taxon>
        <taxon>Salinisphaera</taxon>
    </lineage>
</organism>
<dbReference type="InterPro" id="IPR015797">
    <property type="entry name" value="NUDIX_hydrolase-like_dom_sf"/>
</dbReference>
<evidence type="ECO:0000313" key="9">
    <source>
        <dbReference type="Proteomes" id="UP000006242"/>
    </source>
</evidence>
<dbReference type="PANTHER" id="PTHR12318">
    <property type="entry name" value="TESTOSTERONE-REGULATED PROTEIN RP2"/>
    <property type="match status" value="1"/>
</dbReference>
<comment type="cofactor">
    <cofactor evidence="2">
        <name>Mg(2+)</name>
        <dbReference type="ChEBI" id="CHEBI:18420"/>
    </cofactor>
</comment>
<keyword evidence="5" id="KW-0460">Magnesium</keyword>
<reference evidence="8 9" key="2">
    <citation type="journal article" date="2013" name="PLoS ONE">
        <title>INDIGO - INtegrated Data Warehouse of MIcrobial GenOmes with Examples from the Red Sea Extremophiles.</title>
        <authorList>
            <person name="Alam I."/>
            <person name="Antunes A."/>
            <person name="Kamau A.A."/>
            <person name="Ba Alawi W."/>
            <person name="Kalkatawi M."/>
            <person name="Stingl U."/>
            <person name="Bajic V.B."/>
        </authorList>
    </citation>
    <scope>NUCLEOTIDE SEQUENCE [LARGE SCALE GENOMIC DNA]</scope>
    <source>
        <strain evidence="8 9">E1L3A</strain>
    </source>
</reference>